<dbReference type="InterPro" id="IPR053137">
    <property type="entry name" value="NLR-like"/>
</dbReference>
<dbReference type="EMBL" id="BAAAIZ010000106">
    <property type="protein sequence ID" value="GAA1433212.1"/>
    <property type="molecule type" value="Genomic_DNA"/>
</dbReference>
<dbReference type="InterPro" id="IPR002182">
    <property type="entry name" value="NB-ARC"/>
</dbReference>
<proteinExistence type="predicted"/>
<feature type="domain" description="NB-ARC" evidence="2">
    <location>
        <begin position="739"/>
        <end position="904"/>
    </location>
</feature>
<feature type="compositionally biased region" description="Basic and acidic residues" evidence="1">
    <location>
        <begin position="160"/>
        <end position="178"/>
    </location>
</feature>
<sequence length="1554" mass="167382">MNNGFPRERASGSGGGPVSGSSPPSAFPEPDGYASEYQSLLPPALHTAAAQDEVPRWQEVADAVWLAAYWDRHGGPAANGPGAGLRQDDGPVAARPGSTGKAESTNTAEAERARTGDAEPSAEEAEHTSRPQDPAPTVGEAVGTPALADLTAPVPATTATERDGRPSDDPFDGPRRPVPDPLDGLPGPAPERPGGGLLPDPEGSVTLHLAPPLLADDANQPQHGPGRRTAQLARALHQLQRRVSSRDAHELDEEATAEQGVADGLWLPFLRPARTTAFDLVLLADDAPTMRIWEETVARLAEAAEHSGAFRSVRTVRVVVPRSGSPTLHWTSGGAVADPAELIDGRGGRVFLVVTDGLGHGWAAPAADTLLGRLAHAGPTALVHLLPPHLRHRSSLYPHPAVLEAGGFGAANDALGHWAPPGGPDPMRPLPEAGDDSLPVPVLSLKPASIAAWADLVTGDRGVRRSLPVVLAGTLTKGAPAPGLRAPRFPRAAAAAVRRFFTLATPKARRLATQLAAIPFEFELVEQLRRRLMPDTGPDHVAEILMGGLIDWDGAGEGRPEFADGVREALLAATTRTQLARTVSVVGDLPAAGERGMALRAALRDPVGTTLPDPAESGWVRSELAVMRALSGPYSERANRIHPDPLGRMPEGAERVVPGLPDSARQGMNSPDCGSRDDQAGGPASDHPDSSGDPLPTPVTETHPEAPEAEQLMQSTTTATPALLVNVPLRNTSFVGRQALLRAVEEQLGAQDTAAVLPHALHGLGGVGKSQLALEYIYTHQHEYSVICWIPAERESLILAALAHLADALGVAPAGHDSAGGAPAANAAVPAVLEALRSGSPYRNWLLVFDNAEEIDTVRRYFPANGPGKVIVTSRNRAWERVATPLPVNVFDREESIELLQKRSADLTSEDADRLAEALGDLPLAIEQAGAWRAVTGMLVDEYLDLLAQRSPEILELDPAPDYPVSVAAAWDISLERIKERNPGARQLLDICASMAPEPIPRSMLRGSRGVNITPEVDPLLRESIKLNRAVRDLSQFSLVKVDPRSDTLQMHRLLQTVLLAKLDREQHERMRDAAHQLLSAAKPGNYASSLEWRSYQMLLPHILASQAVTSTDTYVRELVYDTALFLYYWGDHEGAVDLARQAYNAWLAASGEEDIHVIRIAKSLAFTLRQVGQIAEAIPLTEKALEVCRRSDDVDAEDLIDSLCEMADARRYQGRFAEARDLGKEATELARSLMGPDDPMTLRATHSWAVDLRLCGQFREALELDQENARLRELMYGPASFFTLNTLNGLSIDMRESGDYPGARDFQEDVHRRARTAMGEEHPLTLRVARNLAVCLRRDGALDEAVKLSEETLRRFLSRYGPLHADSLASALNLSVDRRLAGDLDRSLEQGEDTARRYATLFGDDHAYTLMAQANVASTLRALGRLDQAHDIEEEVAGRLSTTLGAGHVTTLTVALGQASTAYAQLDFDRAHEIDSANLPRLEEITGEEHPLTFACRANLSLDLRGLGRGVEADEAQRTAVEGFTRVVRPDHPWLVAARHRRRIDVDMAPMPL</sequence>
<evidence type="ECO:0000259" key="2">
    <source>
        <dbReference type="Pfam" id="PF00931"/>
    </source>
</evidence>
<feature type="region of interest" description="Disordered" evidence="1">
    <location>
        <begin position="636"/>
        <end position="713"/>
    </location>
</feature>
<gene>
    <name evidence="4" type="primary">fxsT_2</name>
    <name evidence="4" type="ORF">GCM10009601_55340</name>
</gene>
<feature type="region of interest" description="Disordered" evidence="1">
    <location>
        <begin position="1"/>
        <end position="39"/>
    </location>
</feature>
<organism evidence="4 5">
    <name type="scientific">Streptomyces thermospinosisporus</name>
    <dbReference type="NCBI Taxonomy" id="161482"/>
    <lineage>
        <taxon>Bacteria</taxon>
        <taxon>Bacillati</taxon>
        <taxon>Actinomycetota</taxon>
        <taxon>Actinomycetes</taxon>
        <taxon>Kitasatosporales</taxon>
        <taxon>Streptomycetaceae</taxon>
        <taxon>Streptomyces</taxon>
    </lineage>
</organism>
<evidence type="ECO:0000259" key="3">
    <source>
        <dbReference type="Pfam" id="PF25000"/>
    </source>
</evidence>
<protein>
    <submittedName>
        <fullName evidence="4">FxSxx-COOH system tetratricopeptide repeat protein</fullName>
    </submittedName>
</protein>
<dbReference type="Gene3D" id="3.40.50.300">
    <property type="entry name" value="P-loop containing nucleotide triphosphate hydrolases"/>
    <property type="match status" value="1"/>
</dbReference>
<dbReference type="PANTHER" id="PTHR46082:SF6">
    <property type="entry name" value="AAA+ ATPASE DOMAIN-CONTAINING PROTEIN-RELATED"/>
    <property type="match status" value="1"/>
</dbReference>
<evidence type="ECO:0000256" key="1">
    <source>
        <dbReference type="SAM" id="MobiDB-lite"/>
    </source>
</evidence>
<dbReference type="NCBIfam" id="NF041121">
    <property type="entry name" value="SAV_2336_NTERM"/>
    <property type="match status" value="1"/>
</dbReference>
<dbReference type="InterPro" id="IPR011990">
    <property type="entry name" value="TPR-like_helical_dom_sf"/>
</dbReference>
<dbReference type="InterPro" id="IPR047738">
    <property type="entry name" value="SAV_2336-like_N"/>
</dbReference>
<evidence type="ECO:0000313" key="5">
    <source>
        <dbReference type="Proteomes" id="UP001500973"/>
    </source>
</evidence>
<dbReference type="SUPFAM" id="SSF52540">
    <property type="entry name" value="P-loop containing nucleoside triphosphate hydrolases"/>
    <property type="match status" value="1"/>
</dbReference>
<feature type="region of interest" description="Disordered" evidence="1">
    <location>
        <begin position="72"/>
        <end position="207"/>
    </location>
</feature>
<dbReference type="Proteomes" id="UP001500973">
    <property type="component" value="Unassembled WGS sequence"/>
</dbReference>
<dbReference type="InterPro" id="IPR027417">
    <property type="entry name" value="P-loop_NTPase"/>
</dbReference>
<feature type="compositionally biased region" description="Basic and acidic residues" evidence="1">
    <location>
        <begin position="1"/>
        <end position="10"/>
    </location>
</feature>
<dbReference type="Pfam" id="PF13424">
    <property type="entry name" value="TPR_12"/>
    <property type="match status" value="2"/>
</dbReference>
<dbReference type="InterPro" id="IPR056681">
    <property type="entry name" value="DUF7779"/>
</dbReference>
<dbReference type="RefSeq" id="WP_425580843.1">
    <property type="nucleotide sequence ID" value="NZ_BAAAIZ010000106.1"/>
</dbReference>
<dbReference type="Gene3D" id="1.25.40.10">
    <property type="entry name" value="Tetratricopeptide repeat domain"/>
    <property type="match status" value="3"/>
</dbReference>
<feature type="domain" description="DUF7779" evidence="3">
    <location>
        <begin position="980"/>
        <end position="1067"/>
    </location>
</feature>
<keyword evidence="5" id="KW-1185">Reference proteome</keyword>
<dbReference type="SUPFAM" id="SSF48452">
    <property type="entry name" value="TPR-like"/>
    <property type="match status" value="3"/>
</dbReference>
<dbReference type="PANTHER" id="PTHR46082">
    <property type="entry name" value="ATP/GTP-BINDING PROTEIN-RELATED"/>
    <property type="match status" value="1"/>
</dbReference>
<evidence type="ECO:0000313" key="4">
    <source>
        <dbReference type="EMBL" id="GAA1433212.1"/>
    </source>
</evidence>
<accession>A0ABP4JWF9</accession>
<dbReference type="Pfam" id="PF25000">
    <property type="entry name" value="DUF7779"/>
    <property type="match status" value="1"/>
</dbReference>
<name>A0ABP4JWF9_9ACTN</name>
<comment type="caution">
    <text evidence="4">The sequence shown here is derived from an EMBL/GenBank/DDBJ whole genome shotgun (WGS) entry which is preliminary data.</text>
</comment>
<dbReference type="Pfam" id="PF00931">
    <property type="entry name" value="NB-ARC"/>
    <property type="match status" value="1"/>
</dbReference>
<dbReference type="SMART" id="SM00028">
    <property type="entry name" value="TPR"/>
    <property type="match status" value="2"/>
</dbReference>
<dbReference type="NCBIfam" id="NF040586">
    <property type="entry name" value="FxSxx_TPR"/>
    <property type="match status" value="1"/>
</dbReference>
<reference evidence="5" key="1">
    <citation type="journal article" date="2019" name="Int. J. Syst. Evol. Microbiol.">
        <title>The Global Catalogue of Microorganisms (GCM) 10K type strain sequencing project: providing services to taxonomists for standard genome sequencing and annotation.</title>
        <authorList>
            <consortium name="The Broad Institute Genomics Platform"/>
            <consortium name="The Broad Institute Genome Sequencing Center for Infectious Disease"/>
            <person name="Wu L."/>
            <person name="Ma J."/>
        </authorList>
    </citation>
    <scope>NUCLEOTIDE SEQUENCE [LARGE SCALE GENOMIC DNA]</scope>
    <source>
        <strain evidence="5">JCM 11756</strain>
    </source>
</reference>
<dbReference type="Pfam" id="PF13374">
    <property type="entry name" value="TPR_10"/>
    <property type="match status" value="1"/>
</dbReference>
<dbReference type="InterPro" id="IPR019734">
    <property type="entry name" value="TPR_rpt"/>
</dbReference>